<name>A0A0E9PW10_ANGAN</name>
<sequence length="38" mass="4679">MGFFFFFPFSFLQRLSRGRPCRLIWSPFHRGQEVRDVI</sequence>
<dbReference type="AlphaFoldDB" id="A0A0E9PW10"/>
<dbReference type="EMBL" id="GBXM01099796">
    <property type="protein sequence ID" value="JAH08781.1"/>
    <property type="molecule type" value="Transcribed_RNA"/>
</dbReference>
<protein>
    <submittedName>
        <fullName evidence="1">Uncharacterized protein</fullName>
    </submittedName>
</protein>
<accession>A0A0E9PW10</accession>
<reference evidence="1" key="1">
    <citation type="submission" date="2014-11" db="EMBL/GenBank/DDBJ databases">
        <authorList>
            <person name="Amaro Gonzalez C."/>
        </authorList>
    </citation>
    <scope>NUCLEOTIDE SEQUENCE</scope>
</reference>
<organism evidence="1">
    <name type="scientific">Anguilla anguilla</name>
    <name type="common">European freshwater eel</name>
    <name type="synonym">Muraena anguilla</name>
    <dbReference type="NCBI Taxonomy" id="7936"/>
    <lineage>
        <taxon>Eukaryota</taxon>
        <taxon>Metazoa</taxon>
        <taxon>Chordata</taxon>
        <taxon>Craniata</taxon>
        <taxon>Vertebrata</taxon>
        <taxon>Euteleostomi</taxon>
        <taxon>Actinopterygii</taxon>
        <taxon>Neopterygii</taxon>
        <taxon>Teleostei</taxon>
        <taxon>Anguilliformes</taxon>
        <taxon>Anguillidae</taxon>
        <taxon>Anguilla</taxon>
    </lineage>
</organism>
<evidence type="ECO:0000313" key="1">
    <source>
        <dbReference type="EMBL" id="JAH08781.1"/>
    </source>
</evidence>
<reference evidence="1" key="2">
    <citation type="journal article" date="2015" name="Fish Shellfish Immunol.">
        <title>Early steps in the European eel (Anguilla anguilla)-Vibrio vulnificus interaction in the gills: Role of the RtxA13 toxin.</title>
        <authorList>
            <person name="Callol A."/>
            <person name="Pajuelo D."/>
            <person name="Ebbesson L."/>
            <person name="Teles M."/>
            <person name="MacKenzie S."/>
            <person name="Amaro C."/>
        </authorList>
    </citation>
    <scope>NUCLEOTIDE SEQUENCE</scope>
</reference>
<proteinExistence type="predicted"/>